<reference evidence="5" key="1">
    <citation type="submission" date="2021-04" db="EMBL/GenBank/DDBJ databases">
        <title>Pseudonocardia sp. nov., isolated from sandy soil of mangrove forest.</title>
        <authorList>
            <person name="Zan Z."/>
            <person name="Huang R."/>
            <person name="Liu W."/>
        </authorList>
    </citation>
    <scope>NUCLEOTIDE SEQUENCE</scope>
    <source>
        <strain evidence="5">S2-4</strain>
    </source>
</reference>
<evidence type="ECO:0000313" key="6">
    <source>
        <dbReference type="Proteomes" id="UP001165283"/>
    </source>
</evidence>
<comment type="subcellular location">
    <subcellularLocation>
        <location evidence="4">Cytoplasm</location>
    </subcellularLocation>
</comment>
<accession>A0ABT1A5X2</accession>
<dbReference type="InterPro" id="IPR042203">
    <property type="entry name" value="Leu/Phe-tRNA_Trfase_C"/>
</dbReference>
<evidence type="ECO:0000313" key="5">
    <source>
        <dbReference type="EMBL" id="MCO1658402.1"/>
    </source>
</evidence>
<comment type="function">
    <text evidence="4">Functions in the N-end rule pathway of protein degradation where it conjugates Leu, Phe and, less efficiently, Met from aminoacyl-tRNAs to the N-termini of proteins containing an N-terminal arginine or lysine.</text>
</comment>
<dbReference type="GO" id="GO:0008914">
    <property type="term" value="F:leucyl-tRNA--protein transferase activity"/>
    <property type="evidence" value="ECO:0007669"/>
    <property type="project" value="UniProtKB-EC"/>
</dbReference>
<evidence type="ECO:0000256" key="3">
    <source>
        <dbReference type="ARBA" id="ARBA00023315"/>
    </source>
</evidence>
<dbReference type="PANTHER" id="PTHR30098">
    <property type="entry name" value="LEUCYL/PHENYLALANYL-TRNA--PROTEIN TRANSFERASE"/>
    <property type="match status" value="1"/>
</dbReference>
<comment type="caution">
    <text evidence="5">The sequence shown here is derived from an EMBL/GenBank/DDBJ whole genome shotgun (WGS) entry which is preliminary data.</text>
</comment>
<comment type="catalytic activity">
    <reaction evidence="4">
        <text>L-phenylalanyl-tRNA(Phe) + an N-terminal L-alpha-aminoacyl-[protein] = an N-terminal L-phenylalanyl-L-alpha-aminoacyl-[protein] + tRNA(Phe)</text>
        <dbReference type="Rhea" id="RHEA:43632"/>
        <dbReference type="Rhea" id="RHEA-COMP:9668"/>
        <dbReference type="Rhea" id="RHEA-COMP:9699"/>
        <dbReference type="Rhea" id="RHEA-COMP:10636"/>
        <dbReference type="Rhea" id="RHEA-COMP:10637"/>
        <dbReference type="ChEBI" id="CHEBI:78442"/>
        <dbReference type="ChEBI" id="CHEBI:78531"/>
        <dbReference type="ChEBI" id="CHEBI:78597"/>
        <dbReference type="ChEBI" id="CHEBI:83561"/>
        <dbReference type="EC" id="2.3.2.6"/>
    </reaction>
</comment>
<comment type="similarity">
    <text evidence="4">Belongs to the L/F-transferase family.</text>
</comment>
<dbReference type="EMBL" id="JAGSOV010000054">
    <property type="protein sequence ID" value="MCO1658402.1"/>
    <property type="molecule type" value="Genomic_DNA"/>
</dbReference>
<comment type="catalytic activity">
    <reaction evidence="4">
        <text>N-terminal L-arginyl-[protein] + L-leucyl-tRNA(Leu) = N-terminal L-leucyl-L-arginyl-[protein] + tRNA(Leu) + H(+)</text>
        <dbReference type="Rhea" id="RHEA:50416"/>
        <dbReference type="Rhea" id="RHEA-COMP:9613"/>
        <dbReference type="Rhea" id="RHEA-COMP:9622"/>
        <dbReference type="Rhea" id="RHEA-COMP:12672"/>
        <dbReference type="Rhea" id="RHEA-COMP:12673"/>
        <dbReference type="ChEBI" id="CHEBI:15378"/>
        <dbReference type="ChEBI" id="CHEBI:64719"/>
        <dbReference type="ChEBI" id="CHEBI:78442"/>
        <dbReference type="ChEBI" id="CHEBI:78494"/>
        <dbReference type="ChEBI" id="CHEBI:133044"/>
        <dbReference type="EC" id="2.3.2.6"/>
    </reaction>
</comment>
<dbReference type="Gene3D" id="3.40.630.70">
    <property type="entry name" value="Leucyl/phenylalanyl-tRNA-protein transferase, C-terminal domain"/>
    <property type="match status" value="1"/>
</dbReference>
<protein>
    <recommendedName>
        <fullName evidence="4">Leucyl/phenylalanyl-tRNA--protein transferase</fullName>
        <ecNumber evidence="4">2.3.2.6</ecNumber>
    </recommendedName>
    <alternativeName>
        <fullName evidence="4">L/F-transferase</fullName>
    </alternativeName>
    <alternativeName>
        <fullName evidence="4">Leucyltransferase</fullName>
    </alternativeName>
    <alternativeName>
        <fullName evidence="4">Phenyalanyltransferase</fullName>
    </alternativeName>
</protein>
<gene>
    <name evidence="4 5" type="primary">aat</name>
    <name evidence="5" type="ORF">KDL28_25380</name>
</gene>
<dbReference type="InterPro" id="IPR042221">
    <property type="entry name" value="Leu/Phe-tRNA_Trfase_N"/>
</dbReference>
<dbReference type="RefSeq" id="WP_252442322.1">
    <property type="nucleotide sequence ID" value="NZ_JAGSOV010000054.1"/>
</dbReference>
<dbReference type="InterPro" id="IPR004616">
    <property type="entry name" value="Leu/Phe-tRNA_Trfase"/>
</dbReference>
<evidence type="ECO:0000256" key="2">
    <source>
        <dbReference type="ARBA" id="ARBA00022679"/>
    </source>
</evidence>
<keyword evidence="6" id="KW-1185">Reference proteome</keyword>
<evidence type="ECO:0000256" key="1">
    <source>
        <dbReference type="ARBA" id="ARBA00022490"/>
    </source>
</evidence>
<dbReference type="NCBIfam" id="TIGR00667">
    <property type="entry name" value="aat"/>
    <property type="match status" value="1"/>
</dbReference>
<dbReference type="EC" id="2.3.2.6" evidence="4"/>
<organism evidence="5 6">
    <name type="scientific">Pseudonocardia humida</name>
    <dbReference type="NCBI Taxonomy" id="2800819"/>
    <lineage>
        <taxon>Bacteria</taxon>
        <taxon>Bacillati</taxon>
        <taxon>Actinomycetota</taxon>
        <taxon>Actinomycetes</taxon>
        <taxon>Pseudonocardiales</taxon>
        <taxon>Pseudonocardiaceae</taxon>
        <taxon>Pseudonocardia</taxon>
    </lineage>
</organism>
<keyword evidence="1 4" id="KW-0963">Cytoplasm</keyword>
<dbReference type="InterPro" id="IPR016181">
    <property type="entry name" value="Acyl_CoA_acyltransferase"/>
</dbReference>
<keyword evidence="3 4" id="KW-0012">Acyltransferase</keyword>
<dbReference type="PANTHER" id="PTHR30098:SF2">
    <property type="entry name" value="LEUCYL_PHENYLALANYL-TRNA--PROTEIN TRANSFERASE"/>
    <property type="match status" value="1"/>
</dbReference>
<keyword evidence="2 4" id="KW-0808">Transferase</keyword>
<dbReference type="Proteomes" id="UP001165283">
    <property type="component" value="Unassembled WGS sequence"/>
</dbReference>
<dbReference type="SUPFAM" id="SSF55729">
    <property type="entry name" value="Acyl-CoA N-acyltransferases (Nat)"/>
    <property type="match status" value="1"/>
</dbReference>
<dbReference type="Pfam" id="PF03588">
    <property type="entry name" value="Leu_Phe_trans"/>
    <property type="match status" value="1"/>
</dbReference>
<dbReference type="HAMAP" id="MF_00688">
    <property type="entry name" value="Leu_Phe_trans"/>
    <property type="match status" value="1"/>
</dbReference>
<dbReference type="Gene3D" id="3.30.70.3550">
    <property type="entry name" value="Leucyl/phenylalanyl-tRNA-protein transferase, N-terminal domain"/>
    <property type="match status" value="1"/>
</dbReference>
<evidence type="ECO:0000256" key="4">
    <source>
        <dbReference type="HAMAP-Rule" id="MF_00688"/>
    </source>
</evidence>
<sequence>MDLLLALLTGRVATLGDELAFPPPEAALPSGVVAVGGDTSPQRLLLAYSRGIFPWPHERLPLLWYSPDPRFVLPLDAVHVGRTLRRTVRAGTYRITADTAFDEVVAACARTPRPDQDGTWITDELRAGFGALHERGHAHSVEAWHDGRLVGGMYGIALGGVFCGESMFAHRPDASKVALVTALANLRRWGFTLLDCQVHTEHLERFGAMEWPRTDFLEALEDATRDPAEPGPWHLDLHGADALAELDR</sequence>
<comment type="catalytic activity">
    <reaction evidence="4">
        <text>N-terminal L-lysyl-[protein] + L-leucyl-tRNA(Leu) = N-terminal L-leucyl-L-lysyl-[protein] + tRNA(Leu) + H(+)</text>
        <dbReference type="Rhea" id="RHEA:12340"/>
        <dbReference type="Rhea" id="RHEA-COMP:9613"/>
        <dbReference type="Rhea" id="RHEA-COMP:9622"/>
        <dbReference type="Rhea" id="RHEA-COMP:12670"/>
        <dbReference type="Rhea" id="RHEA-COMP:12671"/>
        <dbReference type="ChEBI" id="CHEBI:15378"/>
        <dbReference type="ChEBI" id="CHEBI:65249"/>
        <dbReference type="ChEBI" id="CHEBI:78442"/>
        <dbReference type="ChEBI" id="CHEBI:78494"/>
        <dbReference type="ChEBI" id="CHEBI:133043"/>
        <dbReference type="EC" id="2.3.2.6"/>
    </reaction>
</comment>
<name>A0ABT1A5X2_9PSEU</name>
<proteinExistence type="inferred from homology"/>